<evidence type="ECO:0000256" key="1">
    <source>
        <dbReference type="SAM" id="MobiDB-lite"/>
    </source>
</evidence>
<dbReference type="EMBL" id="BKCM01000006">
    <property type="protein sequence ID" value="GER00752.1"/>
    <property type="molecule type" value="Genomic_DNA"/>
</dbReference>
<dbReference type="Proteomes" id="UP000325187">
    <property type="component" value="Unassembled WGS sequence"/>
</dbReference>
<protein>
    <submittedName>
        <fullName evidence="2">Uncharacterized protein</fullName>
    </submittedName>
</protein>
<reference evidence="4 5" key="1">
    <citation type="submission" date="2019-09" db="EMBL/GenBank/DDBJ databases">
        <title>NBRP : Genome information of microbial organism related human and environment.</title>
        <authorList>
            <person name="Hattori M."/>
            <person name="Oshima K."/>
            <person name="Inaba H."/>
            <person name="Suda W."/>
            <person name="Sakamoto M."/>
            <person name="Iino T."/>
            <person name="Kitahara M."/>
            <person name="Oshida Y."/>
            <person name="Iida T."/>
            <person name="Kudo T."/>
            <person name="Itoh T."/>
            <person name="Ohkuma M."/>
        </authorList>
    </citation>
    <scope>NUCLEOTIDE SEQUENCE [LARGE SCALE GENOMIC DNA]</scope>
    <source>
        <strain evidence="2 4">Hi-2</strain>
        <strain evidence="3 5">Mie-1</strain>
    </source>
</reference>
<evidence type="ECO:0000313" key="3">
    <source>
        <dbReference type="EMBL" id="GER00752.1"/>
    </source>
</evidence>
<accession>A0A5A7MUR3</accession>
<keyword evidence="5" id="KW-1185">Reference proteome</keyword>
<evidence type="ECO:0000313" key="4">
    <source>
        <dbReference type="Proteomes" id="UP000322084"/>
    </source>
</evidence>
<comment type="caution">
    <text evidence="2">The sequence shown here is derived from an EMBL/GenBank/DDBJ whole genome shotgun (WGS) entry which is preliminary data.</text>
</comment>
<sequence>MDSVSALNRASGCQMGCLSRWRHPVKQPTASRHSDAKKHAKSAPEKHAKTGVGITINIRARIGF</sequence>
<dbReference type="AlphaFoldDB" id="A0A5A7MUR3"/>
<proteinExistence type="predicted"/>
<organism evidence="2 4">
    <name type="scientific">Iodidimonas gelatinilytica</name>
    <dbReference type="NCBI Taxonomy" id="1236966"/>
    <lineage>
        <taxon>Bacteria</taxon>
        <taxon>Pseudomonadati</taxon>
        <taxon>Pseudomonadota</taxon>
        <taxon>Alphaproteobacteria</taxon>
        <taxon>Iodidimonadales</taxon>
        <taxon>Iodidimonadaceae</taxon>
        <taxon>Iodidimonas</taxon>
    </lineage>
</organism>
<accession>A0A5A7MXQ2</accession>
<evidence type="ECO:0000313" key="5">
    <source>
        <dbReference type="Proteomes" id="UP000325187"/>
    </source>
</evidence>
<feature type="region of interest" description="Disordered" evidence="1">
    <location>
        <begin position="24"/>
        <end position="52"/>
    </location>
</feature>
<dbReference type="EMBL" id="BKCL01000012">
    <property type="protein sequence ID" value="GEQ99063.1"/>
    <property type="molecule type" value="Genomic_DNA"/>
</dbReference>
<dbReference type="Proteomes" id="UP000322084">
    <property type="component" value="Unassembled WGS sequence"/>
</dbReference>
<gene>
    <name evidence="2" type="ORF">JCM17844_27000</name>
    <name evidence="3" type="ORF">JCM17845_13750</name>
</gene>
<evidence type="ECO:0000313" key="2">
    <source>
        <dbReference type="EMBL" id="GEQ99063.1"/>
    </source>
</evidence>
<name>A0A5A7MUR3_9PROT</name>